<evidence type="ECO:0000256" key="2">
    <source>
        <dbReference type="ARBA" id="ARBA00007193"/>
    </source>
</evidence>
<keyword evidence="3 12" id="KW-0813">Transport</keyword>
<comment type="similarity">
    <text evidence="2 12">Belongs to the amiloride-sensitive sodium channel (TC 1.A.6) family.</text>
</comment>
<dbReference type="AlphaFoldDB" id="A0A553PK22"/>
<keyword evidence="11 12" id="KW-0407">Ion channel</keyword>
<keyword evidence="5 12" id="KW-0812">Transmembrane</keyword>
<proteinExistence type="inferred from homology"/>
<evidence type="ECO:0000256" key="11">
    <source>
        <dbReference type="ARBA" id="ARBA00023303"/>
    </source>
</evidence>
<dbReference type="GO" id="GO:0015280">
    <property type="term" value="F:ligand-gated sodium channel activity"/>
    <property type="evidence" value="ECO:0007669"/>
    <property type="project" value="TreeGrafter"/>
</dbReference>
<evidence type="ECO:0000256" key="1">
    <source>
        <dbReference type="ARBA" id="ARBA00004141"/>
    </source>
</evidence>
<sequence length="663" mass="74532">MEFIPQDQRFLGIIVAKTKRISLNHSGNPCHEDENWDVIKCIEEFIVGTIGCTYPGILKTDLGLRNCSSLEDMLHLLDIHKALFTIPSSDMAAYTGCLRPCHLNGDDPISGKVRDVSGQFNLSDVIQGTHYSKKMNPRNPPYWSPATYNYLSGQCSTLHVPHQTTASYLGSAIHILINMTTIEKNQMSLVIHLHDENGFLENPTKGQEFLRSTSMEFIPQDQRFLGIIVAKTKRISLNHSGNPCHEDENWDVIKCIEEFIVGKMGCTYPGILKADLGLRNCSSLEDMLHLLDIHKALFTIPSSDMAAYTGCLRPCHLNGVDPIVDETLTVEQDEEFLPCLTLCGYPYRSDLTGNMILNRQLSHYCPPNATDFIECLGAGHFTLDDMVEDTQWLITGRSLDKSWWGEATYNFFNGKCFTLRIDTPSKANFVMDMVLMRFNWTTLQRHKMNMRIQIHGDEGYLPNPIYGKEFLHRQIVDFIPSPLKYTGVLVNKKKRTNINYPKGRCQEDPNWDIIRCIEEYIIRKIGCTYPWILRANLDGVKNCSTREEFGKLLGVHGAILNTSPSKLPKLTGCPPPCTLNDFAIATRDVNFGGVIGNSTGITYYLGTTNLEVTKETWLYDVNNLIGEIGGSLGLFLGASLLTIFEVVQGGFMKVFHVVNGGTK</sequence>
<keyword evidence="8 12" id="KW-0406">Ion transport</keyword>
<evidence type="ECO:0000256" key="12">
    <source>
        <dbReference type="RuleBase" id="RU000679"/>
    </source>
</evidence>
<evidence type="ECO:0000313" key="14">
    <source>
        <dbReference type="Proteomes" id="UP000318571"/>
    </source>
</evidence>
<evidence type="ECO:0000256" key="4">
    <source>
        <dbReference type="ARBA" id="ARBA00022461"/>
    </source>
</evidence>
<evidence type="ECO:0000256" key="5">
    <source>
        <dbReference type="ARBA" id="ARBA00022692"/>
    </source>
</evidence>
<gene>
    <name evidence="13" type="ORF">TCAL_12152</name>
</gene>
<keyword evidence="14" id="KW-1185">Reference proteome</keyword>
<accession>A0A553PK22</accession>
<evidence type="ECO:0000256" key="8">
    <source>
        <dbReference type="ARBA" id="ARBA00023065"/>
    </source>
</evidence>
<keyword evidence="10 12" id="KW-0739">Sodium transport</keyword>
<keyword evidence="9" id="KW-0472">Membrane</keyword>
<dbReference type="EMBL" id="VCGU01000003">
    <property type="protein sequence ID" value="TRY78023.1"/>
    <property type="molecule type" value="Genomic_DNA"/>
</dbReference>
<evidence type="ECO:0000256" key="9">
    <source>
        <dbReference type="ARBA" id="ARBA00023136"/>
    </source>
</evidence>
<keyword evidence="6" id="KW-1133">Transmembrane helix</keyword>
<dbReference type="Proteomes" id="UP000318571">
    <property type="component" value="Chromosome 11"/>
</dbReference>
<keyword evidence="7" id="KW-0915">Sodium</keyword>
<organism evidence="13 14">
    <name type="scientific">Tigriopus californicus</name>
    <name type="common">Marine copepod</name>
    <dbReference type="NCBI Taxonomy" id="6832"/>
    <lineage>
        <taxon>Eukaryota</taxon>
        <taxon>Metazoa</taxon>
        <taxon>Ecdysozoa</taxon>
        <taxon>Arthropoda</taxon>
        <taxon>Crustacea</taxon>
        <taxon>Multicrustacea</taxon>
        <taxon>Hexanauplia</taxon>
        <taxon>Copepoda</taxon>
        <taxon>Harpacticoida</taxon>
        <taxon>Harpacticidae</taxon>
        <taxon>Tigriopus</taxon>
    </lineage>
</organism>
<keyword evidence="4 12" id="KW-0894">Sodium channel</keyword>
<name>A0A553PK22_TIGCA</name>
<dbReference type="Pfam" id="PF00858">
    <property type="entry name" value="ASC"/>
    <property type="match status" value="1"/>
</dbReference>
<evidence type="ECO:0000313" key="13">
    <source>
        <dbReference type="EMBL" id="TRY78023.1"/>
    </source>
</evidence>
<reference evidence="13 14" key="1">
    <citation type="journal article" date="2018" name="Nat. Ecol. Evol.">
        <title>Genomic signatures of mitonuclear coevolution across populations of Tigriopus californicus.</title>
        <authorList>
            <person name="Barreto F.S."/>
            <person name="Watson E.T."/>
            <person name="Lima T.G."/>
            <person name="Willett C.S."/>
            <person name="Edmands S."/>
            <person name="Li W."/>
            <person name="Burton R.S."/>
        </authorList>
    </citation>
    <scope>NUCLEOTIDE SEQUENCE [LARGE SCALE GENOMIC DNA]</scope>
    <source>
        <strain evidence="13 14">San Diego</strain>
    </source>
</reference>
<dbReference type="Gene3D" id="1.10.287.770">
    <property type="entry name" value="YojJ-like"/>
    <property type="match status" value="1"/>
</dbReference>
<evidence type="ECO:0000256" key="3">
    <source>
        <dbReference type="ARBA" id="ARBA00022448"/>
    </source>
</evidence>
<comment type="subcellular location">
    <subcellularLocation>
        <location evidence="1">Membrane</location>
        <topology evidence="1">Multi-pass membrane protein</topology>
    </subcellularLocation>
</comment>
<dbReference type="GO" id="GO:0005886">
    <property type="term" value="C:plasma membrane"/>
    <property type="evidence" value="ECO:0007669"/>
    <property type="project" value="TreeGrafter"/>
</dbReference>
<dbReference type="PANTHER" id="PTHR11690">
    <property type="entry name" value="AMILORIDE-SENSITIVE SODIUM CHANNEL-RELATED"/>
    <property type="match status" value="1"/>
</dbReference>
<protein>
    <submittedName>
        <fullName evidence="13">Uncharacterized protein</fullName>
    </submittedName>
</protein>
<comment type="caution">
    <text evidence="13">The sequence shown here is derived from an EMBL/GenBank/DDBJ whole genome shotgun (WGS) entry which is preliminary data.</text>
</comment>
<evidence type="ECO:0000256" key="10">
    <source>
        <dbReference type="ARBA" id="ARBA00023201"/>
    </source>
</evidence>
<evidence type="ECO:0000256" key="6">
    <source>
        <dbReference type="ARBA" id="ARBA00022989"/>
    </source>
</evidence>
<dbReference type="InterPro" id="IPR001873">
    <property type="entry name" value="ENaC"/>
</dbReference>
<evidence type="ECO:0000256" key="7">
    <source>
        <dbReference type="ARBA" id="ARBA00023053"/>
    </source>
</evidence>